<feature type="transmembrane region" description="Helical" evidence="1">
    <location>
        <begin position="135"/>
        <end position="155"/>
    </location>
</feature>
<reference evidence="2" key="1">
    <citation type="submission" date="2020-05" db="EMBL/GenBank/DDBJ databases">
        <authorList>
            <person name="Delgado-Blas J."/>
        </authorList>
    </citation>
    <scope>NUCLEOTIDE SEQUENCE</scope>
    <source>
        <strain evidence="2">BB1468</strain>
    </source>
</reference>
<feature type="transmembrane region" description="Helical" evidence="1">
    <location>
        <begin position="315"/>
        <end position="333"/>
    </location>
</feature>
<keyword evidence="1" id="KW-0812">Transmembrane</keyword>
<evidence type="ECO:0008006" key="4">
    <source>
        <dbReference type="Google" id="ProtNLM"/>
    </source>
</evidence>
<protein>
    <recommendedName>
        <fullName evidence="4">Beta-carotene 15,15'-monooxygenase</fullName>
    </recommendedName>
</protein>
<sequence length="428" mass="48663">MRKSTLIGAVIITALWLVTAISLYSYNHGSPSDKSHWNQRWENAEASAHFFNTLKRYDTLPFNQHYFAISRPCVDLVNPCTVTDNPSIPGSAVLPSPRINNEAIYISFPPGSMVVAYGVIKMASLISGIPISWEMLQWVNMLFWIISIILIYFAISTITRTSKHSEIISFLSVIPMLFAVEPMHSHQLSMWAHQTFQIFAAAAFLIVAMGINRRTVIALGIISALACWIEWTAYLMCIALFVVVLIHDFKLKSGYKNTIIYTLIAISGGLTLLWYYSFMVGLGPYFNELSSRASIRGMEKTYIGWSEWWLSVYQAYGPWLISSILLAFASLFIKKSNSFSKDQYIKISILIAIICFMLIENIAMFEHAATYTFDRIKIGFLITFLIALSAMRIEKIGKVAFLLIAIICVITSVYSISQYIDFYPRYWR</sequence>
<evidence type="ECO:0000313" key="3">
    <source>
        <dbReference type="Proteomes" id="UP000835792"/>
    </source>
</evidence>
<accession>A0ABN7GQ11</accession>
<gene>
    <name evidence="2" type="ORF">GHA_03523</name>
</gene>
<feature type="transmembrane region" description="Helical" evidence="1">
    <location>
        <begin position="258"/>
        <end position="276"/>
    </location>
</feature>
<dbReference type="Proteomes" id="UP000835792">
    <property type="component" value="Unassembled WGS sequence"/>
</dbReference>
<comment type="caution">
    <text evidence="2">The sequence shown here is derived from an EMBL/GenBank/DDBJ whole genome shotgun (WGS) entry which is preliminary data.</text>
</comment>
<keyword evidence="1" id="KW-1133">Transmembrane helix</keyword>
<feature type="transmembrane region" description="Helical" evidence="1">
    <location>
        <begin position="103"/>
        <end position="123"/>
    </location>
</feature>
<feature type="transmembrane region" description="Helical" evidence="1">
    <location>
        <begin position="195"/>
        <end position="211"/>
    </location>
</feature>
<feature type="transmembrane region" description="Helical" evidence="1">
    <location>
        <begin position="400"/>
        <end position="420"/>
    </location>
</feature>
<dbReference type="RefSeq" id="WP_048211313.1">
    <property type="nucleotide sequence ID" value="NZ_CAHPRB010000012.1"/>
</dbReference>
<proteinExistence type="predicted"/>
<evidence type="ECO:0000256" key="1">
    <source>
        <dbReference type="SAM" id="Phobius"/>
    </source>
</evidence>
<feature type="transmembrane region" description="Helical" evidence="1">
    <location>
        <begin position="376"/>
        <end position="393"/>
    </location>
</feature>
<feature type="transmembrane region" description="Helical" evidence="1">
    <location>
        <begin position="217"/>
        <end position="246"/>
    </location>
</feature>
<feature type="transmembrane region" description="Helical" evidence="1">
    <location>
        <begin position="345"/>
        <end position="364"/>
    </location>
</feature>
<evidence type="ECO:0000313" key="2">
    <source>
        <dbReference type="EMBL" id="CAB5589627.1"/>
    </source>
</evidence>
<dbReference type="EMBL" id="CAHPRB010000012">
    <property type="protein sequence ID" value="CAB5589627.1"/>
    <property type="molecule type" value="Genomic_DNA"/>
</dbReference>
<keyword evidence="3" id="KW-1185">Reference proteome</keyword>
<dbReference type="GeneID" id="83647077"/>
<name>A0ABN7GQ11_9ENTR</name>
<keyword evidence="1" id="KW-0472">Membrane</keyword>
<organism evidence="2 3">
    <name type="scientific">Citrobacter youngae</name>
    <dbReference type="NCBI Taxonomy" id="133448"/>
    <lineage>
        <taxon>Bacteria</taxon>
        <taxon>Pseudomonadati</taxon>
        <taxon>Pseudomonadota</taxon>
        <taxon>Gammaproteobacteria</taxon>
        <taxon>Enterobacterales</taxon>
        <taxon>Enterobacteriaceae</taxon>
        <taxon>Citrobacter</taxon>
        <taxon>Citrobacter freundii complex</taxon>
    </lineage>
</organism>